<dbReference type="InterPro" id="IPR017853">
    <property type="entry name" value="GH"/>
</dbReference>
<keyword evidence="5" id="KW-1185">Reference proteome</keyword>
<protein>
    <submittedName>
        <fullName evidence="3">Beta-glucosidase 17</fullName>
    </submittedName>
</protein>
<reference evidence="3" key="3">
    <citation type="submission" date="2019-09" db="EMBL/GenBank/DDBJ databases">
        <authorList>
            <person name="Gao Z."/>
        </authorList>
    </citation>
    <scope>NUCLEOTIDE SEQUENCE</scope>
    <source>
        <tissue evidence="3">Leaves</tissue>
    </source>
</reference>
<dbReference type="AlphaFoldDB" id="A0A6A1WI50"/>
<dbReference type="GO" id="GO:0008422">
    <property type="term" value="F:beta-glucosidase activity"/>
    <property type="evidence" value="ECO:0007669"/>
    <property type="project" value="TreeGrafter"/>
</dbReference>
<dbReference type="OrthoDB" id="65569at2759"/>
<dbReference type="PANTHER" id="PTHR10353:SF44">
    <property type="entry name" value="BETA-GLUCOSIDASE 17"/>
    <property type="match status" value="1"/>
</dbReference>
<dbReference type="GO" id="GO:0005975">
    <property type="term" value="P:carbohydrate metabolic process"/>
    <property type="evidence" value="ECO:0007669"/>
    <property type="project" value="InterPro"/>
</dbReference>
<gene>
    <name evidence="4" type="ORF">CJ030_MR1G008834</name>
    <name evidence="3" type="ORF">CJ030_MR1G008835</name>
</gene>
<dbReference type="InterPro" id="IPR001360">
    <property type="entry name" value="Glyco_hydro_1"/>
</dbReference>
<dbReference type="PANTHER" id="PTHR10353">
    <property type="entry name" value="GLYCOSYL HYDROLASE"/>
    <property type="match status" value="1"/>
</dbReference>
<evidence type="ECO:0000256" key="1">
    <source>
        <dbReference type="ARBA" id="ARBA00010838"/>
    </source>
</evidence>
<evidence type="ECO:0000256" key="2">
    <source>
        <dbReference type="RuleBase" id="RU003690"/>
    </source>
</evidence>
<sequence length="512" mass="58373">MSGNNGWAAFDIALTMLRCLQSSHPMRRIFAMRTSLTHFSKSCANSFQGMWLNKVERCCECRKWGPLEGKLSGGVNQEGVKFYNELIDGLLYRGIQPFITLFHWDLPQALEDDYGGFLSMNIVNDFNNYVDFCFKEFGDRVKYWATFNEPNMFSSRGYATGIDAPGRCSSYMGNCTFGNSGTEPYVVAHHILLAHAAAVKLYREKYQATQMGEIGMTVFTYWMVPKFQTAASRKAASRALDFAFGCLKAENPVEGTEDQCYMHLHVPTLYQTEENKQGLLKCLAITKNELFVHPITYGDYPQSMRALVGNRLPNFTEAQSNSVKGSLNFLGVNYYTARYADDSNYSSSVNLSYTTDSHVDLTTEKDGIPIGEPTPCSWLYIYPRGIQEVVLYVKRNFNNPHIFITEAGFCDVSNSSLSIQEVLSDSLRLKYHRLHLSSLLRTIKAGVGVRGYYIWSFLDDFEWDTGYTTQYGINYIDYKNGLTRYMKHSALWFKDFLRKENATTRPSLVYSQ</sequence>
<dbReference type="Pfam" id="PF00232">
    <property type="entry name" value="Glyco_hydro_1"/>
    <property type="match status" value="2"/>
</dbReference>
<evidence type="ECO:0000313" key="5">
    <source>
        <dbReference type="Proteomes" id="UP000516437"/>
    </source>
</evidence>
<dbReference type="PRINTS" id="PR00131">
    <property type="entry name" value="GLHYDRLASE1"/>
</dbReference>
<dbReference type="EMBL" id="RXIC02000019">
    <property type="protein sequence ID" value="KAB1224891.1"/>
    <property type="molecule type" value="Genomic_DNA"/>
</dbReference>
<dbReference type="SUPFAM" id="SSF51445">
    <property type="entry name" value="(Trans)glycosidases"/>
    <property type="match status" value="1"/>
</dbReference>
<evidence type="ECO:0000313" key="4">
    <source>
        <dbReference type="EMBL" id="KAB1224892.1"/>
    </source>
</evidence>
<comment type="caution">
    <text evidence="3">The sequence shown here is derived from an EMBL/GenBank/DDBJ whole genome shotgun (WGS) entry which is preliminary data.</text>
</comment>
<organism evidence="3 5">
    <name type="scientific">Morella rubra</name>
    <name type="common">Chinese bayberry</name>
    <dbReference type="NCBI Taxonomy" id="262757"/>
    <lineage>
        <taxon>Eukaryota</taxon>
        <taxon>Viridiplantae</taxon>
        <taxon>Streptophyta</taxon>
        <taxon>Embryophyta</taxon>
        <taxon>Tracheophyta</taxon>
        <taxon>Spermatophyta</taxon>
        <taxon>Magnoliopsida</taxon>
        <taxon>eudicotyledons</taxon>
        <taxon>Gunneridae</taxon>
        <taxon>Pentapetalae</taxon>
        <taxon>rosids</taxon>
        <taxon>fabids</taxon>
        <taxon>Fagales</taxon>
        <taxon>Myricaceae</taxon>
        <taxon>Morella</taxon>
    </lineage>
</organism>
<name>A0A6A1WI50_9ROSI</name>
<proteinExistence type="inferred from homology"/>
<comment type="similarity">
    <text evidence="1 2">Belongs to the glycosyl hydrolase 1 family.</text>
</comment>
<dbReference type="Gene3D" id="3.20.20.80">
    <property type="entry name" value="Glycosidases"/>
    <property type="match status" value="1"/>
</dbReference>
<reference evidence="3 5" key="2">
    <citation type="journal article" date="2019" name="Plant Biotechnol. J.">
        <title>The red bayberry genome and genetic basis of sex determination.</title>
        <authorList>
            <person name="Jia H.M."/>
            <person name="Jia H.J."/>
            <person name="Cai Q.L."/>
            <person name="Wang Y."/>
            <person name="Zhao H.B."/>
            <person name="Yang W.F."/>
            <person name="Wang G.Y."/>
            <person name="Li Y.H."/>
            <person name="Zhan D.L."/>
            <person name="Shen Y.T."/>
            <person name="Niu Q.F."/>
            <person name="Chang L."/>
            <person name="Qiu J."/>
            <person name="Zhao L."/>
            <person name="Xie H.B."/>
            <person name="Fu W.Y."/>
            <person name="Jin J."/>
            <person name="Li X.W."/>
            <person name="Jiao Y."/>
            <person name="Zhou C.C."/>
            <person name="Tu T."/>
            <person name="Chai C.Y."/>
            <person name="Gao J.L."/>
            <person name="Fan L.J."/>
            <person name="van de Weg E."/>
            <person name="Wang J.Y."/>
            <person name="Gao Z.S."/>
        </authorList>
    </citation>
    <scope>NUCLEOTIDE SEQUENCE [LARGE SCALE GENOMIC DNA]</scope>
    <source>
        <tissue evidence="3">Leaves</tissue>
    </source>
</reference>
<dbReference type="EMBL" id="RXIC02000019">
    <property type="protein sequence ID" value="KAB1224892.1"/>
    <property type="molecule type" value="Genomic_DNA"/>
</dbReference>
<accession>A0A6A1WI50</accession>
<dbReference type="Proteomes" id="UP000516437">
    <property type="component" value="Chromosome 1"/>
</dbReference>
<evidence type="ECO:0000313" key="3">
    <source>
        <dbReference type="EMBL" id="KAB1224891.1"/>
    </source>
</evidence>
<reference evidence="3" key="1">
    <citation type="submission" date="2018-07" db="EMBL/GenBank/DDBJ databases">
        <authorList>
            <person name="Gao Z.-S."/>
            <person name="Jia H.-M."/>
            <person name="Jia H.-J."/>
            <person name="Cai Q.-L."/>
            <person name="Wang Y."/>
            <person name="Zhao H.-B."/>
        </authorList>
    </citation>
    <scope>NUCLEOTIDE SEQUENCE</scope>
    <source>
        <tissue evidence="3">Leaves</tissue>
    </source>
</reference>